<evidence type="ECO:0000313" key="2">
    <source>
        <dbReference type="Proteomes" id="UP001208570"/>
    </source>
</evidence>
<dbReference type="EMBL" id="JAODUP010000673">
    <property type="protein sequence ID" value="KAK2145559.1"/>
    <property type="molecule type" value="Genomic_DNA"/>
</dbReference>
<gene>
    <name evidence="1" type="ORF">LSH36_673g00000</name>
</gene>
<reference evidence="1" key="1">
    <citation type="journal article" date="2023" name="Mol. Biol. Evol.">
        <title>Third-Generation Sequencing Reveals the Adaptive Role of the Epigenome in Three Deep-Sea Polychaetes.</title>
        <authorList>
            <person name="Perez M."/>
            <person name="Aroh O."/>
            <person name="Sun Y."/>
            <person name="Lan Y."/>
            <person name="Juniper S.K."/>
            <person name="Young C.R."/>
            <person name="Angers B."/>
            <person name="Qian P.Y."/>
        </authorList>
    </citation>
    <scope>NUCLEOTIDE SEQUENCE</scope>
    <source>
        <strain evidence="1">P08H-3</strain>
    </source>
</reference>
<keyword evidence="2" id="KW-1185">Reference proteome</keyword>
<organism evidence="1 2">
    <name type="scientific">Paralvinella palmiformis</name>
    <dbReference type="NCBI Taxonomy" id="53620"/>
    <lineage>
        <taxon>Eukaryota</taxon>
        <taxon>Metazoa</taxon>
        <taxon>Spiralia</taxon>
        <taxon>Lophotrochozoa</taxon>
        <taxon>Annelida</taxon>
        <taxon>Polychaeta</taxon>
        <taxon>Sedentaria</taxon>
        <taxon>Canalipalpata</taxon>
        <taxon>Terebellida</taxon>
        <taxon>Terebelliformia</taxon>
        <taxon>Alvinellidae</taxon>
        <taxon>Paralvinella</taxon>
    </lineage>
</organism>
<name>A0AAD9J2W3_9ANNE</name>
<comment type="caution">
    <text evidence="1">The sequence shown here is derived from an EMBL/GenBank/DDBJ whole genome shotgun (WGS) entry which is preliminary data.</text>
</comment>
<dbReference type="AlphaFoldDB" id="A0AAD9J2W3"/>
<dbReference type="Proteomes" id="UP001208570">
    <property type="component" value="Unassembled WGS sequence"/>
</dbReference>
<protein>
    <submittedName>
        <fullName evidence="1">Uncharacterized protein</fullName>
    </submittedName>
</protein>
<evidence type="ECO:0000313" key="1">
    <source>
        <dbReference type="EMBL" id="KAK2145559.1"/>
    </source>
</evidence>
<sequence>MCWPRDETLRKRWVVLIRNDNLPVTLNGTAVCELRVRGGRRTYDEKTPTILSWTPEWTGLITEYNKMMVTDDCSPFTNDHQYNFPLTPKKLCYSEENDLIGWGLI</sequence>
<accession>A0AAD9J2W3</accession>
<proteinExistence type="predicted"/>